<proteinExistence type="predicted"/>
<accession>A0AC35TPB9</accession>
<protein>
    <submittedName>
        <fullName evidence="2">RHO protein GDP dissociation inhibitor</fullName>
    </submittedName>
</protein>
<evidence type="ECO:0000313" key="1">
    <source>
        <dbReference type="Proteomes" id="UP000095286"/>
    </source>
</evidence>
<reference evidence="2" key="1">
    <citation type="submission" date="2016-11" db="UniProtKB">
        <authorList>
            <consortium name="WormBaseParasite"/>
        </authorList>
    </citation>
    <scope>IDENTIFICATION</scope>
    <source>
        <strain evidence="2">KR3021</strain>
    </source>
</reference>
<organism evidence="1 2">
    <name type="scientific">Rhabditophanes sp. KR3021</name>
    <dbReference type="NCBI Taxonomy" id="114890"/>
    <lineage>
        <taxon>Eukaryota</taxon>
        <taxon>Metazoa</taxon>
        <taxon>Ecdysozoa</taxon>
        <taxon>Nematoda</taxon>
        <taxon>Chromadorea</taxon>
        <taxon>Rhabditida</taxon>
        <taxon>Tylenchina</taxon>
        <taxon>Panagrolaimomorpha</taxon>
        <taxon>Strongyloidoidea</taxon>
        <taxon>Alloionematidae</taxon>
        <taxon>Rhabditophanes</taxon>
    </lineage>
</organism>
<sequence>MSEIAANEFELPPNYVKPAKKTVNEILEADTTDESLNKYKEKLLGSNPADVVIDKNNANTCILKSLGLEVDNVIKNRVEFNGKAPPSDLSIAIQEGTTYRIVFEFYVQREIITGLKYCQKISRHGLPIDKESIMLGSYAPTLKLNTYKTPASEAPKGMLHRGRYKVRSLLTDDDEHKLLEWGWEIEITK</sequence>
<evidence type="ECO:0000313" key="2">
    <source>
        <dbReference type="WBParaSite" id="RSKR_0000276200.1"/>
    </source>
</evidence>
<dbReference type="WBParaSite" id="RSKR_0000276200.1">
    <property type="protein sequence ID" value="RSKR_0000276200.1"/>
    <property type="gene ID" value="RSKR_0000276200"/>
</dbReference>
<name>A0AC35TPB9_9BILA</name>
<dbReference type="Proteomes" id="UP000095286">
    <property type="component" value="Unplaced"/>
</dbReference>